<feature type="domain" description="DUF4439" evidence="1">
    <location>
        <begin position="7"/>
        <end position="143"/>
    </location>
</feature>
<dbReference type="RefSeq" id="WP_068746390.1">
    <property type="nucleotide sequence ID" value="NZ_LSRE01000034.1"/>
</dbReference>
<protein>
    <recommendedName>
        <fullName evidence="1">DUF4439 domain-containing protein</fullName>
    </recommendedName>
</protein>
<proteinExistence type="predicted"/>
<accession>A0A137Z6Q7</accession>
<dbReference type="InterPro" id="IPR029447">
    <property type="entry name" value="DUF4439"/>
</dbReference>
<dbReference type="CDD" id="cd00657">
    <property type="entry name" value="Ferritin_like"/>
    <property type="match status" value="1"/>
</dbReference>
<dbReference type="SUPFAM" id="SSF47240">
    <property type="entry name" value="Ferritin-like"/>
    <property type="match status" value="1"/>
</dbReference>
<dbReference type="InterPro" id="IPR012347">
    <property type="entry name" value="Ferritin-like"/>
</dbReference>
<evidence type="ECO:0000313" key="2">
    <source>
        <dbReference type="EMBL" id="KXO93869.1"/>
    </source>
</evidence>
<evidence type="ECO:0000313" key="3">
    <source>
        <dbReference type="Proteomes" id="UP000070409"/>
    </source>
</evidence>
<name>A0A137Z6Q7_9ACTN</name>
<dbReference type="Proteomes" id="UP000070409">
    <property type="component" value="Unassembled WGS sequence"/>
</dbReference>
<dbReference type="InterPro" id="IPR009078">
    <property type="entry name" value="Ferritin-like_SF"/>
</dbReference>
<dbReference type="Pfam" id="PF14530">
    <property type="entry name" value="DUF4439"/>
    <property type="match status" value="1"/>
</dbReference>
<sequence length="144" mass="14495">MTPAQEAVAAALKSEHAAVYLYGVVEAFAAPTRRAEIATYAAEHRAQRDALARVLSAAGVEVPVAAAAYNPPEPVTDPVSAAKVAAAAEDDSAAAHRGVLTHGDGDGVRHLGVTGLGGAAVRGARWRAALGVAPVTAPFPGIRT</sequence>
<gene>
    <name evidence="2" type="ORF">AXK61_04800</name>
</gene>
<evidence type="ECO:0000259" key="1">
    <source>
        <dbReference type="Pfam" id="PF14530"/>
    </source>
</evidence>
<keyword evidence="3" id="KW-1185">Reference proteome</keyword>
<dbReference type="EMBL" id="LSRE01000034">
    <property type="protein sequence ID" value="KXO93869.1"/>
    <property type="molecule type" value="Genomic_DNA"/>
</dbReference>
<organism evidence="2 3">
    <name type="scientific">Tsukamurella pseudospumae</name>
    <dbReference type="NCBI Taxonomy" id="239498"/>
    <lineage>
        <taxon>Bacteria</taxon>
        <taxon>Bacillati</taxon>
        <taxon>Actinomycetota</taxon>
        <taxon>Actinomycetes</taxon>
        <taxon>Mycobacteriales</taxon>
        <taxon>Tsukamurellaceae</taxon>
        <taxon>Tsukamurella</taxon>
    </lineage>
</organism>
<reference evidence="2 3" key="1">
    <citation type="submission" date="2016-02" db="EMBL/GenBank/DDBJ databases">
        <authorList>
            <person name="Teng J.L."/>
            <person name="Tang Y."/>
            <person name="Huang Y."/>
            <person name="Guo F."/>
            <person name="Wei W."/>
            <person name="Chen J.H."/>
            <person name="Wong S.Y."/>
            <person name="Lau S.K."/>
            <person name="Woo P.C."/>
        </authorList>
    </citation>
    <scope>NUCLEOTIDE SEQUENCE [LARGE SCALE GENOMIC DNA]</scope>
    <source>
        <strain evidence="2 3">JCM 13375</strain>
    </source>
</reference>
<dbReference type="Gene3D" id="1.20.1260.10">
    <property type="match status" value="1"/>
</dbReference>
<comment type="caution">
    <text evidence="2">The sequence shown here is derived from an EMBL/GenBank/DDBJ whole genome shotgun (WGS) entry which is preliminary data.</text>
</comment>